<accession>A0A1D6QGY8</accession>
<feature type="compositionally biased region" description="Polar residues" evidence="2">
    <location>
        <begin position="566"/>
        <end position="575"/>
    </location>
</feature>
<dbReference type="PROSITE" id="PS51391">
    <property type="entry name" value="CID"/>
    <property type="match status" value="1"/>
</dbReference>
<feature type="compositionally biased region" description="Low complexity" evidence="2">
    <location>
        <begin position="458"/>
        <end position="470"/>
    </location>
</feature>
<feature type="region of interest" description="Disordered" evidence="2">
    <location>
        <begin position="160"/>
        <end position="189"/>
    </location>
</feature>
<feature type="compositionally biased region" description="Pro residues" evidence="2">
    <location>
        <begin position="537"/>
        <end position="550"/>
    </location>
</feature>
<dbReference type="SMART" id="SM00582">
    <property type="entry name" value="RPR"/>
    <property type="match status" value="1"/>
</dbReference>
<feature type="transmembrane region" description="Helical" evidence="3">
    <location>
        <begin position="40"/>
        <end position="61"/>
    </location>
</feature>
<keyword evidence="3" id="KW-1133">Transmembrane helix</keyword>
<dbReference type="Gene3D" id="1.25.40.90">
    <property type="match status" value="1"/>
</dbReference>
<keyword evidence="1" id="KW-0507">mRNA processing</keyword>
<dbReference type="GO" id="GO:0005634">
    <property type="term" value="C:nucleus"/>
    <property type="evidence" value="ECO:0007669"/>
    <property type="project" value="UniProtKB-ARBA"/>
</dbReference>
<feature type="compositionally biased region" description="Basic and acidic residues" evidence="2">
    <location>
        <begin position="435"/>
        <end position="444"/>
    </location>
</feature>
<gene>
    <name evidence="4" type="ORF">ZEAMMB73_Zm00001d052407</name>
</gene>
<dbReference type="GO" id="GO:0006397">
    <property type="term" value="P:mRNA processing"/>
    <property type="evidence" value="ECO:0007669"/>
    <property type="project" value="UniProtKB-KW"/>
</dbReference>
<reference evidence="4" key="1">
    <citation type="submission" date="2015-12" db="EMBL/GenBank/DDBJ databases">
        <title>Update maize B73 reference genome by single molecule sequencing technologies.</title>
        <authorList>
            <consortium name="Maize Genome Sequencing Project"/>
            <person name="Ware D."/>
        </authorList>
    </citation>
    <scope>NUCLEOTIDE SEQUENCE</scope>
    <source>
        <tissue evidence="4">Seedling</tissue>
    </source>
</reference>
<protein>
    <submittedName>
        <fullName evidence="4">ENTH/VHS family protein</fullName>
    </submittedName>
</protein>
<keyword evidence="3" id="KW-0472">Membrane</keyword>
<feature type="compositionally biased region" description="Low complexity" evidence="2">
    <location>
        <begin position="580"/>
        <end position="593"/>
    </location>
</feature>
<dbReference type="Pfam" id="PF04818">
    <property type="entry name" value="CID"/>
    <property type="match status" value="1"/>
</dbReference>
<dbReference type="CDD" id="cd16981">
    <property type="entry name" value="CID_RPRD_like"/>
    <property type="match status" value="1"/>
</dbReference>
<feature type="compositionally biased region" description="Polar residues" evidence="2">
    <location>
        <begin position="349"/>
        <end position="365"/>
    </location>
</feature>
<evidence type="ECO:0000256" key="1">
    <source>
        <dbReference type="ARBA" id="ARBA00022664"/>
    </source>
</evidence>
<dbReference type="AlphaFoldDB" id="A0A1D6QGY8"/>
<feature type="region of interest" description="Disordered" evidence="2">
    <location>
        <begin position="349"/>
        <end position="383"/>
    </location>
</feature>
<dbReference type="PANTHER" id="PTHR12460">
    <property type="entry name" value="CYCLIN-DEPENDENT KINASE INHIBITOR-RELATED PROTEIN"/>
    <property type="match status" value="1"/>
</dbReference>
<dbReference type="FunFam" id="1.25.40.90:FF:000018">
    <property type="entry name" value="ENTH/VHS family protein isoform 1"/>
    <property type="match status" value="1"/>
</dbReference>
<evidence type="ECO:0000256" key="2">
    <source>
        <dbReference type="SAM" id="MobiDB-lite"/>
    </source>
</evidence>
<feature type="region of interest" description="Disordered" evidence="2">
    <location>
        <begin position="418"/>
        <end position="497"/>
    </location>
</feature>
<feature type="region of interest" description="Disordered" evidence="2">
    <location>
        <begin position="518"/>
        <end position="593"/>
    </location>
</feature>
<dbReference type="InterPro" id="IPR006569">
    <property type="entry name" value="CID_dom"/>
</dbReference>
<dbReference type="EMBL" id="CM000780">
    <property type="protein sequence ID" value="AQK57153.1"/>
    <property type="molecule type" value="Genomic_DNA"/>
</dbReference>
<feature type="compositionally biased region" description="Low complexity" evidence="2">
    <location>
        <begin position="551"/>
        <end position="565"/>
    </location>
</feature>
<keyword evidence="3" id="KW-0812">Transmembrane</keyword>
<dbReference type="InterPro" id="IPR008942">
    <property type="entry name" value="ENTH_VHS"/>
</dbReference>
<name>A0A1D6QGY8_MAIZE</name>
<organism evidence="4">
    <name type="scientific">Zea mays</name>
    <name type="common">Maize</name>
    <dbReference type="NCBI Taxonomy" id="4577"/>
    <lineage>
        <taxon>Eukaryota</taxon>
        <taxon>Viridiplantae</taxon>
        <taxon>Streptophyta</taxon>
        <taxon>Embryophyta</taxon>
        <taxon>Tracheophyta</taxon>
        <taxon>Spermatophyta</taxon>
        <taxon>Magnoliopsida</taxon>
        <taxon>Liliopsida</taxon>
        <taxon>Poales</taxon>
        <taxon>Poaceae</taxon>
        <taxon>PACMAD clade</taxon>
        <taxon>Panicoideae</taxon>
        <taxon>Andropogonodae</taxon>
        <taxon>Andropogoneae</taxon>
        <taxon>Tripsacinae</taxon>
        <taxon>Zea</taxon>
    </lineage>
</organism>
<dbReference type="PANTHER" id="PTHR12460:SF37">
    <property type="entry name" value="EXPRESSED PROTEIN"/>
    <property type="match status" value="1"/>
</dbReference>
<evidence type="ECO:0000313" key="4">
    <source>
        <dbReference type="EMBL" id="AQK57153.1"/>
    </source>
</evidence>
<feature type="compositionally biased region" description="Low complexity" evidence="2">
    <location>
        <begin position="527"/>
        <end position="536"/>
    </location>
</feature>
<sequence length="593" mass="63586">MAGAKADVDAETGDGGSFSEQRLIDKLKRLNNSAASIQKIALVVLLFMFLNSYAALSRWCIFHRKKAKRVVDTWEKQFTSAREDKKISFLYLSNDILQNSKRKGADYVDEFWRVLPRSLKHVYEKGGGEGKNQVARLISIWDDRKVFGTRIESMKNGILGDNPPILDNNGNSLNPSSNPTSNSKAARKDSGTIVKKLTVGGMPEKIVSAYQLVLDQHFDEDTALNKCKTTLGLLERINKDINDSIINGNQPALSLISDLQEQEMTLKHCIKQLESVDMARISLVNQLKEALNEQESKSLVLRDQLQVAQTEAQRVIQLRKQLGGALVTSVTHSTSSPLMITPPEQTSAIMQGSEVRSTHPQSQPLNPAASLPPTVSAVGDESKRTAAAMADKLASLSAPVQVLTSILSSFAAEQAASINGGSSSGEFSGGPPGFHIDKRPRLEKTGQASDMGAPPPFFGQAAQVQQQIGGTHPPAPAPGSFPPPPPPLPSLLPPLLQQFGQNTGGMIGMGGPFGMMAGSMPPPPPLSNILPAGFPRPSGPPPPPPLPPAQSQPQQQSPQAAQQSPTSTGFFQSSGMGFFPPAQVQQSPSAQRQ</sequence>
<feature type="compositionally biased region" description="Pro residues" evidence="2">
    <location>
        <begin position="473"/>
        <end position="492"/>
    </location>
</feature>
<evidence type="ECO:0000256" key="3">
    <source>
        <dbReference type="SAM" id="Phobius"/>
    </source>
</evidence>
<dbReference type="SUPFAM" id="SSF48464">
    <property type="entry name" value="ENTH/VHS domain"/>
    <property type="match status" value="1"/>
</dbReference>
<proteinExistence type="predicted"/>
<dbReference type="ExpressionAtlas" id="A0A1D6QGY8">
    <property type="expression patterns" value="baseline and differential"/>
</dbReference>
<feature type="compositionally biased region" description="Low complexity" evidence="2">
    <location>
        <begin position="168"/>
        <end position="183"/>
    </location>
</feature>